<proteinExistence type="predicted"/>
<feature type="region of interest" description="Disordered" evidence="1">
    <location>
        <begin position="1"/>
        <end position="22"/>
    </location>
</feature>
<dbReference type="WBParaSite" id="MBELARI_LOCUS1358">
    <property type="protein sequence ID" value="MBELARI_LOCUS1358"/>
    <property type="gene ID" value="MBELARI_LOCUS1358"/>
</dbReference>
<evidence type="ECO:0000313" key="3">
    <source>
        <dbReference type="WBParaSite" id="MBELARI_LOCUS12877"/>
    </source>
</evidence>
<evidence type="ECO:0000313" key="4">
    <source>
        <dbReference type="WBParaSite" id="MBELARI_LOCUS1358"/>
    </source>
</evidence>
<sequence length="77" mass="8588">MTRAASNFDSTRTLGPKDRFPGENIEVREGIREHDHLNFTNSLQRTTLENSSTGTFTVVLVKSGSQNPHPRYVVSAL</sequence>
<name>A0AAF3EID4_9BILA</name>
<reference evidence="3 4" key="1">
    <citation type="submission" date="2024-02" db="UniProtKB">
        <authorList>
            <consortium name="WormBaseParasite"/>
        </authorList>
    </citation>
    <scope>IDENTIFICATION</scope>
</reference>
<evidence type="ECO:0000256" key="1">
    <source>
        <dbReference type="SAM" id="MobiDB-lite"/>
    </source>
</evidence>
<protein>
    <submittedName>
        <fullName evidence="3 4">Uncharacterized protein</fullName>
    </submittedName>
</protein>
<keyword evidence="2" id="KW-1185">Reference proteome</keyword>
<dbReference type="WBParaSite" id="MBELARI_LOCUS12877">
    <property type="protein sequence ID" value="MBELARI_LOCUS12877"/>
    <property type="gene ID" value="MBELARI_LOCUS12877"/>
</dbReference>
<dbReference type="AlphaFoldDB" id="A0AAF3EID4"/>
<evidence type="ECO:0000313" key="2">
    <source>
        <dbReference type="Proteomes" id="UP000887575"/>
    </source>
</evidence>
<organism evidence="2 4">
    <name type="scientific">Mesorhabditis belari</name>
    <dbReference type="NCBI Taxonomy" id="2138241"/>
    <lineage>
        <taxon>Eukaryota</taxon>
        <taxon>Metazoa</taxon>
        <taxon>Ecdysozoa</taxon>
        <taxon>Nematoda</taxon>
        <taxon>Chromadorea</taxon>
        <taxon>Rhabditida</taxon>
        <taxon>Rhabditina</taxon>
        <taxon>Rhabditomorpha</taxon>
        <taxon>Rhabditoidea</taxon>
        <taxon>Rhabditidae</taxon>
        <taxon>Mesorhabditinae</taxon>
        <taxon>Mesorhabditis</taxon>
    </lineage>
</organism>
<feature type="compositionally biased region" description="Polar residues" evidence="1">
    <location>
        <begin position="1"/>
        <end position="13"/>
    </location>
</feature>
<accession>A0AAF3EID4</accession>
<dbReference type="Proteomes" id="UP000887575">
    <property type="component" value="Unassembled WGS sequence"/>
</dbReference>